<evidence type="ECO:0000256" key="1">
    <source>
        <dbReference type="SAM" id="Phobius"/>
    </source>
</evidence>
<feature type="transmembrane region" description="Helical" evidence="1">
    <location>
        <begin position="37"/>
        <end position="62"/>
    </location>
</feature>
<evidence type="ECO:0000313" key="4">
    <source>
        <dbReference type="Proteomes" id="UP000598174"/>
    </source>
</evidence>
<feature type="transmembrane region" description="Helical" evidence="1">
    <location>
        <begin position="74"/>
        <end position="101"/>
    </location>
</feature>
<dbReference type="EMBL" id="BOMM01000011">
    <property type="protein sequence ID" value="GIE09672.1"/>
    <property type="molecule type" value="Genomic_DNA"/>
</dbReference>
<dbReference type="Proteomes" id="UP000598174">
    <property type="component" value="Unassembled WGS sequence"/>
</dbReference>
<keyword evidence="4" id="KW-1185">Reference proteome</keyword>
<protein>
    <recommendedName>
        <fullName evidence="2">Septum formation-related domain-containing protein</fullName>
    </recommendedName>
</protein>
<feature type="domain" description="Septum formation-related" evidence="2">
    <location>
        <begin position="121"/>
        <end position="210"/>
    </location>
</feature>
<keyword evidence="1" id="KW-1133">Transmembrane helix</keyword>
<accession>A0A919IXC4</accession>
<name>A0A919IXC4_9ACTN</name>
<organism evidence="3 4">
    <name type="scientific">Paractinoplanes ferrugineus</name>
    <dbReference type="NCBI Taxonomy" id="113564"/>
    <lineage>
        <taxon>Bacteria</taxon>
        <taxon>Bacillati</taxon>
        <taxon>Actinomycetota</taxon>
        <taxon>Actinomycetes</taxon>
        <taxon>Micromonosporales</taxon>
        <taxon>Micromonosporaceae</taxon>
        <taxon>Paractinoplanes</taxon>
    </lineage>
</organism>
<dbReference type="InterPro" id="IPR026004">
    <property type="entry name" value="Septum_form"/>
</dbReference>
<keyword evidence="1" id="KW-0472">Membrane</keyword>
<dbReference type="AlphaFoldDB" id="A0A919IXC4"/>
<gene>
    <name evidence="3" type="ORF">Afe05nite_15120</name>
</gene>
<evidence type="ECO:0000313" key="3">
    <source>
        <dbReference type="EMBL" id="GIE09672.1"/>
    </source>
</evidence>
<keyword evidence="1" id="KW-0812">Transmembrane</keyword>
<evidence type="ECO:0000259" key="2">
    <source>
        <dbReference type="Pfam" id="PF13845"/>
    </source>
</evidence>
<proteinExistence type="predicted"/>
<sequence length="225" mass="23398">MPPGGRAGPAKIRGVTDPVRPIYPYFAPPPARETNGLAIASLAVGLTPLFPVSAGLGIAALVQIRRTGQAGRGLAIAGLVAAGAWFLIIVLSVALGVVLGLRGGLGKDFADQAAPPAPRTFLLGDCLNDLNGALDTVPCGTPHDGEVFANFDLAAGSYPGHDSVMAQSKSRCGGELAVYLEGYYYHQSTVDYIWLYPAESSWSRSRTVTCIAWSPAGRMTGSIRG</sequence>
<comment type="caution">
    <text evidence="3">The sequence shown here is derived from an EMBL/GenBank/DDBJ whole genome shotgun (WGS) entry which is preliminary data.</text>
</comment>
<dbReference type="Pfam" id="PF13845">
    <property type="entry name" value="Septum_form"/>
    <property type="match status" value="1"/>
</dbReference>
<reference evidence="3" key="1">
    <citation type="submission" date="2021-01" db="EMBL/GenBank/DDBJ databases">
        <title>Whole genome shotgun sequence of Actinoplanes ferrugineus NBRC 15555.</title>
        <authorList>
            <person name="Komaki H."/>
            <person name="Tamura T."/>
        </authorList>
    </citation>
    <scope>NUCLEOTIDE SEQUENCE</scope>
    <source>
        <strain evidence="3">NBRC 15555</strain>
    </source>
</reference>